<evidence type="ECO:0000313" key="2">
    <source>
        <dbReference type="Proteomes" id="UP001284771"/>
    </source>
</evidence>
<protein>
    <submittedName>
        <fullName evidence="1">Rha family transcriptional regulator</fullName>
    </submittedName>
</protein>
<reference evidence="2" key="1">
    <citation type="submission" date="2023-07" db="EMBL/GenBank/DDBJ databases">
        <title>Draft genomic sequences of Priestia flexa CCM isolated from the soil of an abandoned mine contaminated by free cyanide in the high Andean zone of Tacna, Peru.</title>
        <authorList>
            <person name="Caceda Quiroz C.J."/>
            <person name="Maraza Chooque G.J."/>
            <person name="Fora Quispe G.L."/>
            <person name="Carpio Mamani M."/>
        </authorList>
    </citation>
    <scope>NUCLEOTIDE SEQUENCE [LARGE SCALE GENOMIC DNA]</scope>
    <source>
        <strain evidence="2">CCM</strain>
    </source>
</reference>
<keyword evidence="2" id="KW-1185">Reference proteome</keyword>
<sequence>MNELVFIDNQEVYTDHLTMAEMFGKEPRNVNADIIKTIDKLNNPTFIEQAKENGIDLDVLRFQQINYTDVRNRTQQKYLLNFDAFMLVAMAYTTRNAMLVKIKFINEFRSMQKQLTDLLVTRAKGKAKRLEVTNAVRDCIPESPNKKFKYKHFTDLGYKLMLDKNAKELRSERGLDKKANVRDSLTIEELEEIENIENEISVLIGLGMEYKTIKEMLLNKYKKDNRKTIAQ</sequence>
<gene>
    <name evidence="1" type="ORF">RIB56_03250</name>
</gene>
<comment type="caution">
    <text evidence="1">The sequence shown here is derived from an EMBL/GenBank/DDBJ whole genome shotgun (WGS) entry which is preliminary data.</text>
</comment>
<dbReference type="Pfam" id="PF09669">
    <property type="entry name" value="Phage_pRha"/>
    <property type="match status" value="1"/>
</dbReference>
<dbReference type="Proteomes" id="UP001284771">
    <property type="component" value="Unassembled WGS sequence"/>
</dbReference>
<name>A0ABU4J2A9_9BACI</name>
<accession>A0ABU4J2A9</accession>
<evidence type="ECO:0000313" key="1">
    <source>
        <dbReference type="EMBL" id="MDW8515137.1"/>
    </source>
</evidence>
<organism evidence="1 2">
    <name type="scientific">Priestia flexa</name>
    <dbReference type="NCBI Taxonomy" id="86664"/>
    <lineage>
        <taxon>Bacteria</taxon>
        <taxon>Bacillati</taxon>
        <taxon>Bacillota</taxon>
        <taxon>Bacilli</taxon>
        <taxon>Bacillales</taxon>
        <taxon>Bacillaceae</taxon>
        <taxon>Priestia</taxon>
    </lineage>
</organism>
<proteinExistence type="predicted"/>
<dbReference type="EMBL" id="JAWUZT010000005">
    <property type="protein sequence ID" value="MDW8515137.1"/>
    <property type="molecule type" value="Genomic_DNA"/>
</dbReference>
<dbReference type="NCBIfam" id="TIGR02681">
    <property type="entry name" value="phage_pRha"/>
    <property type="match status" value="1"/>
</dbReference>
<dbReference type="RefSeq" id="WP_318757225.1">
    <property type="nucleotide sequence ID" value="NZ_JAWUZT010000005.1"/>
</dbReference>
<dbReference type="InterPro" id="IPR014054">
    <property type="entry name" value="Phage_regulatory_Rha"/>
</dbReference>